<name>A0A0A9EY97_ARUDO</name>
<reference evidence="1" key="1">
    <citation type="submission" date="2014-09" db="EMBL/GenBank/DDBJ databases">
        <authorList>
            <person name="Magalhaes I.L.F."/>
            <person name="Oliveira U."/>
            <person name="Santos F.R."/>
            <person name="Vidigal T.H.D.A."/>
            <person name="Brescovit A.D."/>
            <person name="Santos A.J."/>
        </authorList>
    </citation>
    <scope>NUCLEOTIDE SEQUENCE</scope>
    <source>
        <tissue evidence="1">Shoot tissue taken approximately 20 cm above the soil surface</tissue>
    </source>
</reference>
<protein>
    <submittedName>
        <fullName evidence="1">Uncharacterized protein</fullName>
    </submittedName>
</protein>
<proteinExistence type="predicted"/>
<dbReference type="AlphaFoldDB" id="A0A0A9EY97"/>
<organism evidence="1">
    <name type="scientific">Arundo donax</name>
    <name type="common">Giant reed</name>
    <name type="synonym">Donax arundinaceus</name>
    <dbReference type="NCBI Taxonomy" id="35708"/>
    <lineage>
        <taxon>Eukaryota</taxon>
        <taxon>Viridiplantae</taxon>
        <taxon>Streptophyta</taxon>
        <taxon>Embryophyta</taxon>
        <taxon>Tracheophyta</taxon>
        <taxon>Spermatophyta</taxon>
        <taxon>Magnoliopsida</taxon>
        <taxon>Liliopsida</taxon>
        <taxon>Poales</taxon>
        <taxon>Poaceae</taxon>
        <taxon>PACMAD clade</taxon>
        <taxon>Arundinoideae</taxon>
        <taxon>Arundineae</taxon>
        <taxon>Arundo</taxon>
    </lineage>
</organism>
<dbReference type="EMBL" id="GBRH01192854">
    <property type="protein sequence ID" value="JAE05042.1"/>
    <property type="molecule type" value="Transcribed_RNA"/>
</dbReference>
<sequence length="40" mass="4766">MIMIRNLIQMDGEIARYLRVAEALVSRVRNMHLHRVTMQV</sequence>
<accession>A0A0A9EY97</accession>
<evidence type="ECO:0000313" key="1">
    <source>
        <dbReference type="EMBL" id="JAE05042.1"/>
    </source>
</evidence>
<reference evidence="1" key="2">
    <citation type="journal article" date="2015" name="Data Brief">
        <title>Shoot transcriptome of the giant reed, Arundo donax.</title>
        <authorList>
            <person name="Barrero R.A."/>
            <person name="Guerrero F.D."/>
            <person name="Moolhuijzen P."/>
            <person name="Goolsby J.A."/>
            <person name="Tidwell J."/>
            <person name="Bellgard S.E."/>
            <person name="Bellgard M.I."/>
        </authorList>
    </citation>
    <scope>NUCLEOTIDE SEQUENCE</scope>
    <source>
        <tissue evidence="1">Shoot tissue taken approximately 20 cm above the soil surface</tissue>
    </source>
</reference>